<dbReference type="EMBL" id="QZWB01000009">
    <property type="protein sequence ID" value="RJT46291.1"/>
    <property type="molecule type" value="Genomic_DNA"/>
</dbReference>
<comment type="caution">
    <text evidence="1">The sequence shown here is derived from an EMBL/GenBank/DDBJ whole genome shotgun (WGS) entry which is preliminary data.</text>
</comment>
<accession>A0A3A5LVE3</accession>
<dbReference type="GO" id="GO:0004519">
    <property type="term" value="F:endonuclease activity"/>
    <property type="evidence" value="ECO:0007669"/>
    <property type="project" value="InterPro"/>
</dbReference>
<protein>
    <submittedName>
        <fullName evidence="1">Type II toxin-antitoxin system HigB family toxin</fullName>
    </submittedName>
</protein>
<reference evidence="1 2" key="1">
    <citation type="submission" date="2018-09" db="EMBL/GenBank/DDBJ databases">
        <title>Draft genome sequences of Legionella taurinensis isolated from water samples.</title>
        <authorList>
            <person name="Chakeri A."/>
            <person name="Allerberger F."/>
            <person name="Kundi M."/>
            <person name="Ruppitsch W."/>
            <person name="Schmid D."/>
        </authorList>
    </citation>
    <scope>NUCLEOTIDE SEQUENCE [LARGE SCALE GENOMIC DNA]</scope>
    <source>
        <strain evidence="1 2">4570-18-6</strain>
    </source>
</reference>
<sequence>MTLIGKEILDSFITSRPEVKKWINTWIGEVEGTIWTTPHDIKAKYGSASFLANNIVIFNVKGNKYRLEIKVAYKTSIVKVLWAGSHEEYDKRNRER</sequence>
<organism evidence="1 2">
    <name type="scientific">Legionella taurinensis</name>
    <dbReference type="NCBI Taxonomy" id="70611"/>
    <lineage>
        <taxon>Bacteria</taxon>
        <taxon>Pseudomonadati</taxon>
        <taxon>Pseudomonadota</taxon>
        <taxon>Gammaproteobacteria</taxon>
        <taxon>Legionellales</taxon>
        <taxon>Legionellaceae</taxon>
        <taxon>Legionella</taxon>
    </lineage>
</organism>
<proteinExistence type="predicted"/>
<evidence type="ECO:0000313" key="2">
    <source>
        <dbReference type="Proteomes" id="UP000270757"/>
    </source>
</evidence>
<dbReference type="Pfam" id="PF09907">
    <property type="entry name" value="HigB_toxin"/>
    <property type="match status" value="1"/>
</dbReference>
<name>A0A3A5LVE3_9GAMM</name>
<gene>
    <name evidence="1" type="ORF">D6J04_09640</name>
</gene>
<dbReference type="GO" id="GO:0003723">
    <property type="term" value="F:RNA binding"/>
    <property type="evidence" value="ECO:0007669"/>
    <property type="project" value="InterPro"/>
</dbReference>
<dbReference type="AlphaFoldDB" id="A0A3A5LVE3"/>
<dbReference type="GO" id="GO:0110001">
    <property type="term" value="C:toxin-antitoxin complex"/>
    <property type="evidence" value="ECO:0007669"/>
    <property type="project" value="InterPro"/>
</dbReference>
<evidence type="ECO:0000313" key="1">
    <source>
        <dbReference type="EMBL" id="RJT46291.1"/>
    </source>
</evidence>
<dbReference type="InterPro" id="IPR018669">
    <property type="entry name" value="Toxin_HigB"/>
</dbReference>
<dbReference type="Proteomes" id="UP000270757">
    <property type="component" value="Unassembled WGS sequence"/>
</dbReference>